<dbReference type="GO" id="GO:0008652">
    <property type="term" value="P:amino acid biosynthetic process"/>
    <property type="evidence" value="ECO:0007669"/>
    <property type="project" value="UniProtKB-KW"/>
</dbReference>
<dbReference type="GO" id="GO:0005829">
    <property type="term" value="C:cytosol"/>
    <property type="evidence" value="ECO:0007669"/>
    <property type="project" value="TreeGrafter"/>
</dbReference>
<dbReference type="InterPro" id="IPR031322">
    <property type="entry name" value="Shikimate/glucono_kinase"/>
</dbReference>
<dbReference type="GO" id="GO:0009073">
    <property type="term" value="P:aromatic amino acid family biosynthetic process"/>
    <property type="evidence" value="ECO:0007669"/>
    <property type="project" value="UniProtKB-KW"/>
</dbReference>
<keyword evidence="1" id="KW-0028">Amino-acid biosynthesis</keyword>
<dbReference type="GO" id="GO:0004765">
    <property type="term" value="F:shikimate kinase activity"/>
    <property type="evidence" value="ECO:0007669"/>
    <property type="project" value="TreeGrafter"/>
</dbReference>
<evidence type="ECO:0000256" key="5">
    <source>
        <dbReference type="ARBA" id="ARBA00022840"/>
    </source>
</evidence>
<dbReference type="PANTHER" id="PTHR21087:SF16">
    <property type="entry name" value="SHIKIMATE KINASE 1, CHLOROPLASTIC"/>
    <property type="match status" value="1"/>
</dbReference>
<keyword evidence="2" id="KW-0808">Transferase</keyword>
<gene>
    <name evidence="7" type="ORF">UFOPK1808_01365</name>
</gene>
<evidence type="ECO:0000256" key="1">
    <source>
        <dbReference type="ARBA" id="ARBA00022605"/>
    </source>
</evidence>
<dbReference type="HAMAP" id="MF_00109">
    <property type="entry name" value="Shikimate_kinase"/>
    <property type="match status" value="1"/>
</dbReference>
<dbReference type="GO" id="GO:0005524">
    <property type="term" value="F:ATP binding"/>
    <property type="evidence" value="ECO:0007669"/>
    <property type="project" value="UniProtKB-KW"/>
</dbReference>
<dbReference type="Pfam" id="PF01202">
    <property type="entry name" value="SKI"/>
    <property type="match status" value="1"/>
</dbReference>
<keyword evidence="5" id="KW-0067">ATP-binding</keyword>
<dbReference type="AlphaFoldDB" id="A0A6J6HBH6"/>
<evidence type="ECO:0000256" key="3">
    <source>
        <dbReference type="ARBA" id="ARBA00022741"/>
    </source>
</evidence>
<accession>A0A6J6HBH6</accession>
<organism evidence="7">
    <name type="scientific">freshwater metagenome</name>
    <dbReference type="NCBI Taxonomy" id="449393"/>
    <lineage>
        <taxon>unclassified sequences</taxon>
        <taxon>metagenomes</taxon>
        <taxon>ecological metagenomes</taxon>
    </lineage>
</organism>
<name>A0A6J6HBH6_9ZZZZ</name>
<dbReference type="SUPFAM" id="SSF52540">
    <property type="entry name" value="P-loop containing nucleoside triphosphate hydrolases"/>
    <property type="match status" value="1"/>
</dbReference>
<proteinExistence type="inferred from homology"/>
<dbReference type="InterPro" id="IPR000623">
    <property type="entry name" value="Shikimate_kinase/TSH1"/>
</dbReference>
<protein>
    <submittedName>
        <fullName evidence="7">Unannotated protein</fullName>
    </submittedName>
</protein>
<keyword evidence="4" id="KW-0418">Kinase</keyword>
<dbReference type="PANTHER" id="PTHR21087">
    <property type="entry name" value="SHIKIMATE KINASE"/>
    <property type="match status" value="1"/>
</dbReference>
<evidence type="ECO:0000256" key="6">
    <source>
        <dbReference type="ARBA" id="ARBA00023141"/>
    </source>
</evidence>
<dbReference type="EMBL" id="CAEZUL010000214">
    <property type="protein sequence ID" value="CAB4611001.1"/>
    <property type="molecule type" value="Genomic_DNA"/>
</dbReference>
<evidence type="ECO:0000256" key="4">
    <source>
        <dbReference type="ARBA" id="ARBA00022777"/>
    </source>
</evidence>
<keyword evidence="6" id="KW-0057">Aromatic amino acid biosynthesis</keyword>
<keyword evidence="3" id="KW-0547">Nucleotide-binding</keyword>
<dbReference type="CDD" id="cd00464">
    <property type="entry name" value="SK"/>
    <property type="match status" value="1"/>
</dbReference>
<evidence type="ECO:0000256" key="2">
    <source>
        <dbReference type="ARBA" id="ARBA00022679"/>
    </source>
</evidence>
<dbReference type="PRINTS" id="PR01100">
    <property type="entry name" value="SHIKIMTKNASE"/>
</dbReference>
<dbReference type="Gene3D" id="3.40.50.300">
    <property type="entry name" value="P-loop containing nucleotide triphosphate hydrolases"/>
    <property type="match status" value="1"/>
</dbReference>
<sequence>MTLSPPSIVLVGLMGTGKSTVARLLAEHRGVELLDTDKMIESRYGKSVRDIFSESGEDTFRGYETEVLSDCVKRPGSPVIAAAGGVVVRDENRQLLNNARDIHTAVVVWLHARPDVLAERTTKGVHRPLLDEDRAGTLIRMDEERGPLYASVADIVIDVSERSVESVVELLIEALQEQEEYVGNDNV</sequence>
<dbReference type="InterPro" id="IPR027417">
    <property type="entry name" value="P-loop_NTPase"/>
</dbReference>
<reference evidence="7" key="1">
    <citation type="submission" date="2020-05" db="EMBL/GenBank/DDBJ databases">
        <authorList>
            <person name="Chiriac C."/>
            <person name="Salcher M."/>
            <person name="Ghai R."/>
            <person name="Kavagutti S V."/>
        </authorList>
    </citation>
    <scope>NUCLEOTIDE SEQUENCE</scope>
</reference>
<evidence type="ECO:0000313" key="7">
    <source>
        <dbReference type="EMBL" id="CAB4611001.1"/>
    </source>
</evidence>